<sequence length="93" mass="10657">MSGYGRFGGPEGLRGLTSPKAIITDRWPWLIQTTIPRVVDYPIPSVTQSSDFMTGMIGFVFADGWRRRYLYLMQLLRSSRQQQPGVPRPSPRR</sequence>
<evidence type="ECO:0000313" key="1">
    <source>
        <dbReference type="EMBL" id="KAK7695043.1"/>
    </source>
</evidence>
<keyword evidence="2" id="KW-1185">Reference proteome</keyword>
<comment type="caution">
    <text evidence="1">The sequence shown here is derived from an EMBL/GenBank/DDBJ whole genome shotgun (WGS) entry which is preliminary data.</text>
</comment>
<reference evidence="1 2" key="1">
    <citation type="submission" date="2022-09" db="EMBL/GenBank/DDBJ databases">
        <authorList>
            <person name="Palmer J.M."/>
        </authorList>
    </citation>
    <scope>NUCLEOTIDE SEQUENCE [LARGE SCALE GENOMIC DNA]</scope>
    <source>
        <strain evidence="1 2">DSM 7382</strain>
    </source>
</reference>
<dbReference type="AlphaFoldDB" id="A0AAW0GWJ8"/>
<proteinExistence type="predicted"/>
<organism evidence="1 2">
    <name type="scientific">Cerrena zonata</name>
    <dbReference type="NCBI Taxonomy" id="2478898"/>
    <lineage>
        <taxon>Eukaryota</taxon>
        <taxon>Fungi</taxon>
        <taxon>Dikarya</taxon>
        <taxon>Basidiomycota</taxon>
        <taxon>Agaricomycotina</taxon>
        <taxon>Agaricomycetes</taxon>
        <taxon>Polyporales</taxon>
        <taxon>Cerrenaceae</taxon>
        <taxon>Cerrena</taxon>
    </lineage>
</organism>
<gene>
    <name evidence="1" type="ORF">QCA50_002231</name>
</gene>
<accession>A0AAW0GWJ8</accession>
<dbReference type="Proteomes" id="UP001385951">
    <property type="component" value="Unassembled WGS sequence"/>
</dbReference>
<evidence type="ECO:0000313" key="2">
    <source>
        <dbReference type="Proteomes" id="UP001385951"/>
    </source>
</evidence>
<name>A0AAW0GWJ8_9APHY</name>
<dbReference type="EMBL" id="JASBNA010000002">
    <property type="protein sequence ID" value="KAK7695043.1"/>
    <property type="molecule type" value="Genomic_DNA"/>
</dbReference>
<protein>
    <submittedName>
        <fullName evidence="1">Uncharacterized protein</fullName>
    </submittedName>
</protein>